<feature type="transmembrane region" description="Helical" evidence="8">
    <location>
        <begin position="56"/>
        <end position="76"/>
    </location>
</feature>
<organism evidence="9 10">
    <name type="scientific">Luteimonas padinae</name>
    <dbReference type="NCBI Taxonomy" id="1714359"/>
    <lineage>
        <taxon>Bacteria</taxon>
        <taxon>Pseudomonadati</taxon>
        <taxon>Pseudomonadota</taxon>
        <taxon>Gammaproteobacteria</taxon>
        <taxon>Lysobacterales</taxon>
        <taxon>Lysobacteraceae</taxon>
        <taxon>Luteimonas</taxon>
    </lineage>
</organism>
<keyword evidence="4" id="KW-0808">Transferase</keyword>
<keyword evidence="5 8" id="KW-0812">Transmembrane</keyword>
<name>A0ABV6SYL4_9GAMM</name>
<feature type="transmembrane region" description="Helical" evidence="8">
    <location>
        <begin position="514"/>
        <end position="537"/>
    </location>
</feature>
<accession>A0ABV6SYL4</accession>
<keyword evidence="7 8" id="KW-0472">Membrane</keyword>
<feature type="transmembrane region" description="Helical" evidence="8">
    <location>
        <begin position="88"/>
        <end position="107"/>
    </location>
</feature>
<dbReference type="RefSeq" id="WP_189497363.1">
    <property type="nucleotide sequence ID" value="NZ_BMZT01000006.1"/>
</dbReference>
<feature type="transmembrane region" description="Helical" evidence="8">
    <location>
        <begin position="213"/>
        <end position="233"/>
    </location>
</feature>
<evidence type="ECO:0000256" key="4">
    <source>
        <dbReference type="ARBA" id="ARBA00022679"/>
    </source>
</evidence>
<keyword evidence="2" id="KW-1003">Cell membrane</keyword>
<protein>
    <submittedName>
        <fullName evidence="9">Glycosyltransferase family 39 protein</fullName>
    </submittedName>
</protein>
<evidence type="ECO:0000313" key="10">
    <source>
        <dbReference type="Proteomes" id="UP001589898"/>
    </source>
</evidence>
<feature type="transmembrane region" description="Helical" evidence="8">
    <location>
        <begin position="297"/>
        <end position="317"/>
    </location>
</feature>
<evidence type="ECO:0000256" key="2">
    <source>
        <dbReference type="ARBA" id="ARBA00022475"/>
    </source>
</evidence>
<evidence type="ECO:0000256" key="5">
    <source>
        <dbReference type="ARBA" id="ARBA00022692"/>
    </source>
</evidence>
<keyword evidence="10" id="KW-1185">Reference proteome</keyword>
<keyword evidence="3" id="KW-0328">Glycosyltransferase</keyword>
<evidence type="ECO:0000256" key="8">
    <source>
        <dbReference type="SAM" id="Phobius"/>
    </source>
</evidence>
<dbReference type="PANTHER" id="PTHR33908:SF11">
    <property type="entry name" value="MEMBRANE PROTEIN"/>
    <property type="match status" value="1"/>
</dbReference>
<reference evidence="9 10" key="1">
    <citation type="submission" date="2024-09" db="EMBL/GenBank/DDBJ databases">
        <authorList>
            <person name="Sun Q."/>
            <person name="Mori K."/>
        </authorList>
    </citation>
    <scope>NUCLEOTIDE SEQUENCE [LARGE SCALE GENOMIC DNA]</scope>
    <source>
        <strain evidence="9 10">KCTC 52403</strain>
    </source>
</reference>
<feature type="transmembrane region" description="Helical" evidence="8">
    <location>
        <begin position="263"/>
        <end position="281"/>
    </location>
</feature>
<evidence type="ECO:0000256" key="3">
    <source>
        <dbReference type="ARBA" id="ARBA00022676"/>
    </source>
</evidence>
<feature type="transmembrane region" description="Helical" evidence="8">
    <location>
        <begin position="482"/>
        <end position="502"/>
    </location>
</feature>
<keyword evidence="6 8" id="KW-1133">Transmembrane helix</keyword>
<sequence length="730" mass="79400">MSSISRTFRRAVAWLAESSIAASHLLLGAGVALGVLGTYRYASDHFQMDSFGATGLLVAALLIALAVAGSIGSIHLAKRRTPLDPRIFVPAVLLGGLAIHLVLVATIKPQWGTDYLRYWEYAQELIRRGEYSGLNAPYYSRSLFIPYPIIRIFGPEATLVLKLVNVVLLGAMQFIVYDILRRIRSHQAAQAGSLILLLAPLPAYVTLIPSHDLWGTFFLTTTVWLAVCAIDASRRRPARWCLWVALAAAAGAIAFLTEVQRNMGLIFCVGLLLAASLDWAAHASRGYADGSRHPRQSLLAVCIAALCLAGFVGASLADRSLKLNSEARPILTNMKFAANGGGMGNGKSDWFARFRDRFIDKQASAEEARDFARSSALSSWALQPADRATRLAVHASRLFSMTYPRDWNWVLRKPEGRSEATRQALIFYADAFGLAFGLLLVFAIARLASWRRPAPSVVSAFSMLLVAVSLILLLVFENKPYNIFPIWIFGALAIGLAFSAGHRDTAAPLRAPGLLSNPGLGGGILIAVAALVLPFAVRGAYSVADGRLLSDWTFEAIQQESPVNPHWAAELVGARPEAFDAHAYDPDTLGQNYISQSGEDGDRIRRYAGDAVTRMQFPAPVRSGDSLHMSTPVCTGRSGRTRLEFFIYSPASLSADDADFTLDITSDGRQSPGIRIPLEGRNFQRFVVDHAFAGGACHVFSLRLHANSPGSLDGTDHGPFIEVWMPRLIH</sequence>
<dbReference type="Proteomes" id="UP001589898">
    <property type="component" value="Unassembled WGS sequence"/>
</dbReference>
<evidence type="ECO:0000256" key="7">
    <source>
        <dbReference type="ARBA" id="ARBA00023136"/>
    </source>
</evidence>
<feature type="transmembrane region" description="Helical" evidence="8">
    <location>
        <begin position="188"/>
        <end position="207"/>
    </location>
</feature>
<comment type="caution">
    <text evidence="9">The sequence shown here is derived from an EMBL/GenBank/DDBJ whole genome shotgun (WGS) entry which is preliminary data.</text>
</comment>
<feature type="transmembrane region" description="Helical" evidence="8">
    <location>
        <begin position="157"/>
        <end position="176"/>
    </location>
</feature>
<dbReference type="InterPro" id="IPR050297">
    <property type="entry name" value="LipidA_mod_glycosyltrf_83"/>
</dbReference>
<dbReference type="PANTHER" id="PTHR33908">
    <property type="entry name" value="MANNOSYLTRANSFERASE YKCB-RELATED"/>
    <property type="match status" value="1"/>
</dbReference>
<evidence type="ECO:0000256" key="1">
    <source>
        <dbReference type="ARBA" id="ARBA00004651"/>
    </source>
</evidence>
<proteinExistence type="predicted"/>
<comment type="subcellular location">
    <subcellularLocation>
        <location evidence="1">Cell membrane</location>
        <topology evidence="1">Multi-pass membrane protein</topology>
    </subcellularLocation>
</comment>
<feature type="transmembrane region" description="Helical" evidence="8">
    <location>
        <begin position="457"/>
        <end position="476"/>
    </location>
</feature>
<evidence type="ECO:0000313" key="9">
    <source>
        <dbReference type="EMBL" id="MFC0718032.1"/>
    </source>
</evidence>
<feature type="transmembrane region" description="Helical" evidence="8">
    <location>
        <begin position="425"/>
        <end position="445"/>
    </location>
</feature>
<evidence type="ECO:0000256" key="6">
    <source>
        <dbReference type="ARBA" id="ARBA00022989"/>
    </source>
</evidence>
<dbReference type="EMBL" id="JBHLTF010000030">
    <property type="protein sequence ID" value="MFC0718032.1"/>
    <property type="molecule type" value="Genomic_DNA"/>
</dbReference>
<gene>
    <name evidence="9" type="ORF">ACFFFU_09770</name>
</gene>
<feature type="transmembrane region" description="Helical" evidence="8">
    <location>
        <begin position="12"/>
        <end position="36"/>
    </location>
</feature>